<reference evidence="8" key="1">
    <citation type="submission" date="2016-01" db="EMBL/GenBank/DDBJ databases">
        <authorList>
            <person name="Peeters C."/>
        </authorList>
    </citation>
    <scope>NUCLEOTIDE SEQUENCE [LARGE SCALE GENOMIC DNA]</scope>
    <source>
        <strain evidence="8">LMG 22940</strain>
    </source>
</reference>
<dbReference type="InterPro" id="IPR011067">
    <property type="entry name" value="Plasmid_toxin/cell-grow_inhib"/>
</dbReference>
<evidence type="ECO:0000256" key="6">
    <source>
        <dbReference type="ARBA" id="ARBA00029628"/>
    </source>
</evidence>
<keyword evidence="5" id="KW-0804">Transcription</keyword>
<organism evidence="8 9">
    <name type="scientific">Caballeronia choica</name>
    <dbReference type="NCBI Taxonomy" id="326476"/>
    <lineage>
        <taxon>Bacteria</taxon>
        <taxon>Pseudomonadati</taxon>
        <taxon>Pseudomonadota</taxon>
        <taxon>Betaproteobacteria</taxon>
        <taxon>Burkholderiales</taxon>
        <taxon>Burkholderiaceae</taxon>
        <taxon>Caballeronia</taxon>
    </lineage>
</organism>
<dbReference type="Pfam" id="PF01845">
    <property type="entry name" value="CcdB"/>
    <property type="match status" value="1"/>
</dbReference>
<comment type="similarity">
    <text evidence="1">Belongs to the CcdB toxin family.</text>
</comment>
<dbReference type="Proteomes" id="UP000054770">
    <property type="component" value="Unassembled WGS sequence"/>
</dbReference>
<protein>
    <recommendedName>
        <fullName evidence="2">Toxin CcdB</fullName>
    </recommendedName>
    <alternativeName>
        <fullName evidence="7">Cytotoxic protein CcdB</fullName>
    </alternativeName>
    <alternativeName>
        <fullName evidence="6">Protein LetD</fullName>
    </alternativeName>
</protein>
<evidence type="ECO:0000256" key="1">
    <source>
        <dbReference type="ARBA" id="ARBA00005230"/>
    </source>
</evidence>
<dbReference type="Gene3D" id="2.30.30.110">
    <property type="match status" value="1"/>
</dbReference>
<evidence type="ECO:0000256" key="4">
    <source>
        <dbReference type="ARBA" id="ARBA00023015"/>
    </source>
</evidence>
<evidence type="ECO:0000313" key="9">
    <source>
        <dbReference type="Proteomes" id="UP000054770"/>
    </source>
</evidence>
<dbReference type="RefSeq" id="WP_087650512.1">
    <property type="nucleotide sequence ID" value="NZ_FCON02000531.1"/>
</dbReference>
<gene>
    <name evidence="8" type="ORF">AWB68_08912</name>
</gene>
<dbReference type="AlphaFoldDB" id="A0A158L751"/>
<name>A0A158L751_9BURK</name>
<evidence type="ECO:0000313" key="8">
    <source>
        <dbReference type="EMBL" id="SAL88850.1"/>
    </source>
</evidence>
<comment type="caution">
    <text evidence="8">The sequence shown here is derived from an EMBL/GenBank/DDBJ whole genome shotgun (WGS) entry which is preliminary data.</text>
</comment>
<evidence type="ECO:0000256" key="2">
    <source>
        <dbReference type="ARBA" id="ARBA00015075"/>
    </source>
</evidence>
<accession>A0A158L751</accession>
<proteinExistence type="inferred from homology"/>
<dbReference type="GO" id="GO:0008657">
    <property type="term" value="F:DNA topoisomerase type II (double strand cut, ATP-hydrolyzing) inhibitor activity"/>
    <property type="evidence" value="ECO:0007669"/>
    <property type="project" value="InterPro"/>
</dbReference>
<sequence>MARFDVYANAGRSKANTPYLVDVQNDFLEGLTFRVVVPLIRAESFQAGKLPADFTPFFEIGGTKCLMHPAFIGSVPLSELGSAVGSLREDRDKIIAALDRLLGGY</sequence>
<keyword evidence="3" id="KW-0678">Repressor</keyword>
<evidence type="ECO:0000256" key="3">
    <source>
        <dbReference type="ARBA" id="ARBA00022491"/>
    </source>
</evidence>
<dbReference type="GO" id="GO:0006276">
    <property type="term" value="P:plasmid maintenance"/>
    <property type="evidence" value="ECO:0007669"/>
    <property type="project" value="InterPro"/>
</dbReference>
<dbReference type="OrthoDB" id="9813510at2"/>
<evidence type="ECO:0000256" key="7">
    <source>
        <dbReference type="ARBA" id="ARBA00033135"/>
    </source>
</evidence>
<keyword evidence="9" id="KW-1185">Reference proteome</keyword>
<dbReference type="InterPro" id="IPR002712">
    <property type="entry name" value="CcdB"/>
</dbReference>
<keyword evidence="4" id="KW-0805">Transcription regulation</keyword>
<evidence type="ECO:0000256" key="5">
    <source>
        <dbReference type="ARBA" id="ARBA00023163"/>
    </source>
</evidence>
<dbReference type="SUPFAM" id="SSF50118">
    <property type="entry name" value="Cell growth inhibitor/plasmid maintenance toxic component"/>
    <property type="match status" value="1"/>
</dbReference>
<dbReference type="EMBL" id="FCON02000531">
    <property type="protein sequence ID" value="SAL88850.1"/>
    <property type="molecule type" value="Genomic_DNA"/>
</dbReference>